<feature type="domain" description="PEP-utilising enzyme mobile" evidence="20">
    <location>
        <begin position="504"/>
        <end position="574"/>
    </location>
</feature>
<evidence type="ECO:0000256" key="8">
    <source>
        <dbReference type="ARBA" id="ARBA00022679"/>
    </source>
</evidence>
<dbReference type="GO" id="GO:0000287">
    <property type="term" value="F:magnesium ion binding"/>
    <property type="evidence" value="ECO:0007669"/>
    <property type="project" value="UniProtKB-UniRule"/>
</dbReference>
<dbReference type="InterPro" id="IPR011037">
    <property type="entry name" value="Pyrv_Knase-like_insert_dom_sf"/>
</dbReference>
<evidence type="ECO:0000256" key="1">
    <source>
        <dbReference type="ARBA" id="ARBA00001946"/>
    </source>
</evidence>
<keyword evidence="11 18" id="KW-0418">Kinase</keyword>
<evidence type="ECO:0000256" key="15">
    <source>
        <dbReference type="ARBA" id="ARBA00023152"/>
    </source>
</evidence>
<evidence type="ECO:0000256" key="6">
    <source>
        <dbReference type="ARBA" id="ARBA00012142"/>
    </source>
</evidence>
<comment type="caution">
    <text evidence="22">The sequence shown here is derived from an EMBL/GenBank/DDBJ whole genome shotgun (WGS) entry which is preliminary data.</text>
</comment>
<reference evidence="22" key="2">
    <citation type="submission" date="2021-04" db="EMBL/GenBank/DDBJ databases">
        <authorList>
            <person name="Gilroy R."/>
        </authorList>
    </citation>
    <scope>NUCLEOTIDE SEQUENCE</scope>
    <source>
        <strain evidence="22">ChiHecec2B26-7398</strain>
    </source>
</reference>
<evidence type="ECO:0000259" key="21">
    <source>
        <dbReference type="Pfam" id="PF02887"/>
    </source>
</evidence>
<evidence type="ECO:0000256" key="18">
    <source>
        <dbReference type="RuleBase" id="RU000504"/>
    </source>
</evidence>
<evidence type="ECO:0000256" key="12">
    <source>
        <dbReference type="ARBA" id="ARBA00022840"/>
    </source>
</evidence>
<dbReference type="SUPFAM" id="SSF50800">
    <property type="entry name" value="PK beta-barrel domain-like"/>
    <property type="match status" value="1"/>
</dbReference>
<dbReference type="PANTHER" id="PTHR11817">
    <property type="entry name" value="PYRUVATE KINASE"/>
    <property type="match status" value="1"/>
</dbReference>
<evidence type="ECO:0000256" key="13">
    <source>
        <dbReference type="ARBA" id="ARBA00022842"/>
    </source>
</evidence>
<dbReference type="GO" id="GO:0004743">
    <property type="term" value="F:pyruvate kinase activity"/>
    <property type="evidence" value="ECO:0007669"/>
    <property type="project" value="UniProtKB-UniRule"/>
</dbReference>
<dbReference type="Proteomes" id="UP000886751">
    <property type="component" value="Unassembled WGS sequence"/>
</dbReference>
<comment type="similarity">
    <text evidence="4">In the C-terminal section; belongs to the PEP-utilizing enzyme family.</text>
</comment>
<dbReference type="Gene3D" id="3.50.30.10">
    <property type="entry name" value="Phosphohistidine domain"/>
    <property type="match status" value="1"/>
</dbReference>
<reference evidence="22" key="1">
    <citation type="journal article" date="2021" name="PeerJ">
        <title>Extensive microbial diversity within the chicken gut microbiome revealed by metagenomics and culture.</title>
        <authorList>
            <person name="Gilroy R."/>
            <person name="Ravi A."/>
            <person name="Getino M."/>
            <person name="Pursley I."/>
            <person name="Horton D.L."/>
            <person name="Alikhan N.F."/>
            <person name="Baker D."/>
            <person name="Gharbi K."/>
            <person name="Hall N."/>
            <person name="Watson M."/>
            <person name="Adriaenssens E.M."/>
            <person name="Foster-Nyarko E."/>
            <person name="Jarju S."/>
            <person name="Secka A."/>
            <person name="Antonio M."/>
            <person name="Oren A."/>
            <person name="Chaudhuri R.R."/>
            <person name="La Ragione R."/>
            <person name="Hildebrand F."/>
            <person name="Pallen M.J."/>
        </authorList>
    </citation>
    <scope>NUCLEOTIDE SEQUENCE</scope>
    <source>
        <strain evidence="22">ChiHecec2B26-7398</strain>
    </source>
</reference>
<dbReference type="Pfam" id="PF02887">
    <property type="entry name" value="PK_C"/>
    <property type="match status" value="1"/>
</dbReference>
<evidence type="ECO:0000313" key="22">
    <source>
        <dbReference type="EMBL" id="HIX95709.1"/>
    </source>
</evidence>
<dbReference type="NCBIfam" id="NF004491">
    <property type="entry name" value="PRK05826.1"/>
    <property type="match status" value="1"/>
</dbReference>
<evidence type="ECO:0000256" key="11">
    <source>
        <dbReference type="ARBA" id="ARBA00022777"/>
    </source>
</evidence>
<feature type="domain" description="Pyruvate kinase barrel" evidence="19">
    <location>
        <begin position="1"/>
        <end position="321"/>
    </location>
</feature>
<protein>
    <recommendedName>
        <fullName evidence="7 17">Pyruvate kinase</fullName>
        <ecNumber evidence="6 17">2.7.1.40</ecNumber>
    </recommendedName>
</protein>
<keyword evidence="8 18" id="KW-0808">Transferase</keyword>
<dbReference type="Gene3D" id="3.20.20.60">
    <property type="entry name" value="Phosphoenolpyruvate-binding domains"/>
    <property type="match status" value="1"/>
</dbReference>
<evidence type="ECO:0000256" key="17">
    <source>
        <dbReference type="NCBIfam" id="TIGR01064"/>
    </source>
</evidence>
<evidence type="ECO:0000256" key="3">
    <source>
        <dbReference type="ARBA" id="ARBA00004997"/>
    </source>
</evidence>
<dbReference type="SUPFAM" id="SSF52935">
    <property type="entry name" value="PK C-terminal domain-like"/>
    <property type="match status" value="1"/>
</dbReference>
<dbReference type="GO" id="GO:0005524">
    <property type="term" value="F:ATP binding"/>
    <property type="evidence" value="ECO:0007669"/>
    <property type="project" value="UniProtKB-KW"/>
</dbReference>
<dbReference type="EC" id="2.7.1.40" evidence="6 17"/>
<evidence type="ECO:0000313" key="23">
    <source>
        <dbReference type="Proteomes" id="UP000886751"/>
    </source>
</evidence>
<evidence type="ECO:0000256" key="5">
    <source>
        <dbReference type="ARBA" id="ARBA00008663"/>
    </source>
</evidence>
<dbReference type="GO" id="GO:0016301">
    <property type="term" value="F:kinase activity"/>
    <property type="evidence" value="ECO:0007669"/>
    <property type="project" value="UniProtKB-KW"/>
</dbReference>
<dbReference type="InterPro" id="IPR015793">
    <property type="entry name" value="Pyrv_Knase_brl"/>
</dbReference>
<keyword evidence="16 22" id="KW-0670">Pyruvate</keyword>
<dbReference type="Pfam" id="PF00391">
    <property type="entry name" value="PEP-utilizers"/>
    <property type="match status" value="1"/>
</dbReference>
<evidence type="ECO:0000256" key="9">
    <source>
        <dbReference type="ARBA" id="ARBA00022723"/>
    </source>
</evidence>
<dbReference type="InterPro" id="IPR015795">
    <property type="entry name" value="Pyrv_Knase_C"/>
</dbReference>
<dbReference type="AlphaFoldDB" id="A0A9D2BW73"/>
<dbReference type="NCBIfam" id="NF004978">
    <property type="entry name" value="PRK06354.1"/>
    <property type="match status" value="1"/>
</dbReference>
<evidence type="ECO:0000259" key="20">
    <source>
        <dbReference type="Pfam" id="PF00391"/>
    </source>
</evidence>
<proteinExistence type="inferred from homology"/>
<dbReference type="GO" id="GO:0030955">
    <property type="term" value="F:potassium ion binding"/>
    <property type="evidence" value="ECO:0007669"/>
    <property type="project" value="UniProtKB-UniRule"/>
</dbReference>
<accession>A0A9D2BW73</accession>
<dbReference type="InterPro" id="IPR001697">
    <property type="entry name" value="Pyr_Knase"/>
</dbReference>
<keyword evidence="10" id="KW-0547">Nucleotide-binding</keyword>
<dbReference type="SUPFAM" id="SSF51621">
    <property type="entry name" value="Phosphoenolpyruvate/pyruvate domain"/>
    <property type="match status" value="1"/>
</dbReference>
<evidence type="ECO:0000256" key="14">
    <source>
        <dbReference type="ARBA" id="ARBA00022958"/>
    </source>
</evidence>
<name>A0A9D2BW73_9FIRM</name>
<dbReference type="InterPro" id="IPR036637">
    <property type="entry name" value="Phosphohistidine_dom_sf"/>
</dbReference>
<feature type="domain" description="Pyruvate kinase C-terminal" evidence="21">
    <location>
        <begin position="357"/>
        <end position="469"/>
    </location>
</feature>
<dbReference type="NCBIfam" id="TIGR01064">
    <property type="entry name" value="pyruv_kin"/>
    <property type="match status" value="1"/>
</dbReference>
<comment type="catalytic activity">
    <reaction evidence="18">
        <text>pyruvate + ATP = phosphoenolpyruvate + ADP + H(+)</text>
        <dbReference type="Rhea" id="RHEA:18157"/>
        <dbReference type="ChEBI" id="CHEBI:15361"/>
        <dbReference type="ChEBI" id="CHEBI:15378"/>
        <dbReference type="ChEBI" id="CHEBI:30616"/>
        <dbReference type="ChEBI" id="CHEBI:58702"/>
        <dbReference type="ChEBI" id="CHEBI:456216"/>
        <dbReference type="EC" id="2.7.1.40"/>
    </reaction>
</comment>
<evidence type="ECO:0000259" key="19">
    <source>
        <dbReference type="Pfam" id="PF00224"/>
    </source>
</evidence>
<dbReference type="InterPro" id="IPR015806">
    <property type="entry name" value="Pyrv_Knase_insert_dom_sf"/>
</dbReference>
<gene>
    <name evidence="22" type="primary">pyk</name>
    <name evidence="22" type="ORF">H9846_09670</name>
</gene>
<sequence>MRKTKIVCTLGPATDKPGILRQLLENGMNVARFNFSHGDHAEHKGRLDTLRALCAEMDLPVPAMLDTKGPEIRLGTFVNGTETLTSGQKFTLTTRKVDGTNEISSVTYKDLPHDVEPGGRIMLDDGLIELHIDQVTDTDILCTVQNDGVIKTKKGLNVPGVHLSMPYMSQRDRDDILFGIEQGFDLISASFTRNAQDIMEIRHLLDENNCSMRIIAKIENREGIDNIDEILTVADGIMVARGDMGVEIDYAEIPAIQKHLIDRAMGAGKICITATQMLDSMMNNPRPTRAEITDVANAIYDGTGAIMLSGETAAGKYPVEALKAMATIAETTEADSNFESLVHHSAKPDTHLTISAAVGHAACTTAADIGASAIISASKSGETARLLSRFRPDTQIIACVLDERTRRQMNVYRGITPLLMGYANSTDELINMSVDAAEKADLVQPGDLVVVTAGVPVGVSGTTNMIKIHMVGDTLLAGVGIGQHNAKGEVCVCRSAREAAEKLKPGQIMVVPFTTNDMLPYMRQAAGIIAEEAGTNSHSAIVGLTLNKAVIVGATFATRTLKDGMKISMDCVRGVVQAMPD</sequence>
<dbReference type="FunFam" id="2.40.33.10:FF:000001">
    <property type="entry name" value="Pyruvate kinase"/>
    <property type="match status" value="1"/>
</dbReference>
<keyword evidence="14" id="KW-0630">Potassium</keyword>
<evidence type="ECO:0000256" key="10">
    <source>
        <dbReference type="ARBA" id="ARBA00022741"/>
    </source>
</evidence>
<evidence type="ECO:0000256" key="7">
    <source>
        <dbReference type="ARBA" id="ARBA00018587"/>
    </source>
</evidence>
<dbReference type="InterPro" id="IPR036918">
    <property type="entry name" value="Pyrv_Knase_C_sf"/>
</dbReference>
<evidence type="ECO:0000256" key="2">
    <source>
        <dbReference type="ARBA" id="ARBA00001958"/>
    </source>
</evidence>
<comment type="cofactor">
    <cofactor evidence="2">
        <name>K(+)</name>
        <dbReference type="ChEBI" id="CHEBI:29103"/>
    </cofactor>
</comment>
<dbReference type="InterPro" id="IPR040442">
    <property type="entry name" value="Pyrv_kinase-like_dom_sf"/>
</dbReference>
<comment type="pathway">
    <text evidence="3 18">Carbohydrate degradation; glycolysis; pyruvate from D-glyceraldehyde 3-phosphate: step 5/5.</text>
</comment>
<keyword evidence="12" id="KW-0067">ATP-binding</keyword>
<dbReference type="PRINTS" id="PR01050">
    <property type="entry name" value="PYRUVTKNASE"/>
</dbReference>
<dbReference type="Pfam" id="PF00224">
    <property type="entry name" value="PK"/>
    <property type="match status" value="1"/>
</dbReference>
<evidence type="ECO:0000256" key="16">
    <source>
        <dbReference type="ARBA" id="ARBA00023317"/>
    </source>
</evidence>
<organism evidence="22 23">
    <name type="scientific">Candidatus Gemmiger excrementipullorum</name>
    <dbReference type="NCBI Taxonomy" id="2838610"/>
    <lineage>
        <taxon>Bacteria</taxon>
        <taxon>Bacillati</taxon>
        <taxon>Bacillota</taxon>
        <taxon>Clostridia</taxon>
        <taxon>Eubacteriales</taxon>
        <taxon>Gemmiger</taxon>
    </lineage>
</organism>
<keyword evidence="9" id="KW-0479">Metal-binding</keyword>
<comment type="cofactor">
    <cofactor evidence="1">
        <name>Mg(2+)</name>
        <dbReference type="ChEBI" id="CHEBI:18420"/>
    </cofactor>
</comment>
<dbReference type="Gene3D" id="3.40.1380.20">
    <property type="entry name" value="Pyruvate kinase, C-terminal domain"/>
    <property type="match status" value="1"/>
</dbReference>
<dbReference type="InterPro" id="IPR015813">
    <property type="entry name" value="Pyrv/PenolPyrv_kinase-like_dom"/>
</dbReference>
<evidence type="ECO:0000256" key="4">
    <source>
        <dbReference type="ARBA" id="ARBA00006237"/>
    </source>
</evidence>
<keyword evidence="13 18" id="KW-0460">Magnesium</keyword>
<keyword evidence="15 18" id="KW-0324">Glycolysis</keyword>
<comment type="similarity">
    <text evidence="5 18">Belongs to the pyruvate kinase family.</text>
</comment>
<dbReference type="EMBL" id="DXEI01000141">
    <property type="protein sequence ID" value="HIX95709.1"/>
    <property type="molecule type" value="Genomic_DNA"/>
</dbReference>
<dbReference type="SUPFAM" id="SSF52009">
    <property type="entry name" value="Phosphohistidine domain"/>
    <property type="match status" value="1"/>
</dbReference>
<dbReference type="InterPro" id="IPR008279">
    <property type="entry name" value="PEP-util_enz_mobile_dom"/>
</dbReference>
<dbReference type="Gene3D" id="2.40.33.10">
    <property type="entry name" value="PK beta-barrel domain-like"/>
    <property type="match status" value="1"/>
</dbReference>